<keyword evidence="2" id="KW-1185">Reference proteome</keyword>
<comment type="caution">
    <text evidence="1">The sequence shown here is derived from an EMBL/GenBank/DDBJ whole genome shotgun (WGS) entry which is preliminary data.</text>
</comment>
<evidence type="ECO:0000313" key="2">
    <source>
        <dbReference type="Proteomes" id="UP000248012"/>
    </source>
</evidence>
<organism evidence="1 2">
    <name type="scientific">Litorivita pollutaquae</name>
    <dbReference type="NCBI Taxonomy" id="2200892"/>
    <lineage>
        <taxon>Bacteria</taxon>
        <taxon>Pseudomonadati</taxon>
        <taxon>Pseudomonadota</taxon>
        <taxon>Alphaproteobacteria</taxon>
        <taxon>Rhodobacterales</taxon>
        <taxon>Paracoccaceae</taxon>
        <taxon>Litorivita</taxon>
    </lineage>
</organism>
<evidence type="ECO:0000313" key="1">
    <source>
        <dbReference type="EMBL" id="PYC47997.1"/>
    </source>
</evidence>
<dbReference type="AlphaFoldDB" id="A0A2V4NNN2"/>
<reference evidence="1 2" key="1">
    <citation type="submission" date="2018-05" db="EMBL/GenBank/DDBJ databases">
        <title>Oceanovita maritima gen. nov., sp. nov., a marine bacterium in the family Rhodobacteraceae isolated from surface seawater of Lundu port Xiamen, China.</title>
        <authorList>
            <person name="Hetharua B.H."/>
            <person name="Min D."/>
            <person name="Liao H."/>
            <person name="Tian Y."/>
        </authorList>
    </citation>
    <scope>NUCLEOTIDE SEQUENCE [LARGE SCALE GENOMIC DNA]</scope>
    <source>
        <strain evidence="1 2">FSX-11</strain>
    </source>
</reference>
<dbReference type="RefSeq" id="WP_110795647.1">
    <property type="nucleotide sequence ID" value="NZ_KZ826483.1"/>
</dbReference>
<accession>A0A2V4NNN2</accession>
<protein>
    <submittedName>
        <fullName evidence="1">Uncharacterized protein</fullName>
    </submittedName>
</protein>
<proteinExistence type="predicted"/>
<name>A0A2V4NNN2_9RHOB</name>
<sequence length="105" mass="10897">MRLNDSIDPSVADSVTITVTAPTDTEAPVIGAIADIAVNTDAGGNTASVVLTAPITDNSGETIAPVFSILGSTITSPMIFRSAPRLLRWMRKTARATKQPSEALS</sequence>
<dbReference type="EMBL" id="QFVT01000004">
    <property type="protein sequence ID" value="PYC47997.1"/>
    <property type="molecule type" value="Genomic_DNA"/>
</dbReference>
<gene>
    <name evidence="1" type="ORF">DI396_07915</name>
</gene>
<dbReference type="Proteomes" id="UP000248012">
    <property type="component" value="Unassembled WGS sequence"/>
</dbReference>